<evidence type="ECO:0000313" key="3">
    <source>
        <dbReference type="EMBL" id="KAJ4979234.1"/>
    </source>
</evidence>
<comment type="caution">
    <text evidence="3">The sequence shown here is derived from an EMBL/GenBank/DDBJ whole genome shotgun (WGS) entry which is preliminary data.</text>
</comment>
<organism evidence="3 4">
    <name type="scientific">Protea cynaroides</name>
    <dbReference type="NCBI Taxonomy" id="273540"/>
    <lineage>
        <taxon>Eukaryota</taxon>
        <taxon>Viridiplantae</taxon>
        <taxon>Streptophyta</taxon>
        <taxon>Embryophyta</taxon>
        <taxon>Tracheophyta</taxon>
        <taxon>Spermatophyta</taxon>
        <taxon>Magnoliopsida</taxon>
        <taxon>Proteales</taxon>
        <taxon>Proteaceae</taxon>
        <taxon>Protea</taxon>
    </lineage>
</organism>
<dbReference type="Proteomes" id="UP001141806">
    <property type="component" value="Unassembled WGS sequence"/>
</dbReference>
<protein>
    <submittedName>
        <fullName evidence="3">Uncharacterized protein</fullName>
    </submittedName>
</protein>
<evidence type="ECO:0000313" key="4">
    <source>
        <dbReference type="Proteomes" id="UP001141806"/>
    </source>
</evidence>
<feature type="region of interest" description="Disordered" evidence="1">
    <location>
        <begin position="248"/>
        <end position="281"/>
    </location>
</feature>
<dbReference type="AlphaFoldDB" id="A0A9Q0KYZ1"/>
<keyword evidence="2" id="KW-0732">Signal</keyword>
<sequence length="313" mass="33337">MSAGGLGRRLLVLELLVVDVVMEEAGVVFSMGSNARLRNQARPDGDHHVYFDNSQLQDEVVDGVVQGLVSEMHGDGSVLVTGRVSHNQGFQSELRCDKGDRISTAIMMVNAGNRVSARIQKRVDDPQRMVATAGTENPLIKGVDPLLHVRTSSGVGMNFSSKLLPGSEPVTQMDHQVVSAVDGVAKAVLERSHFDIGKFLGFSSMETGVSLVGNKPGDKTMPTVTQLAPAGMSRHARNHGRWLAREKGKSLSASGDGLTPNVNRSNPGPQSAMQGQRGHTGRRSFAAVLSGLLDLNSLPKPLNEGGIIRVVIP</sequence>
<name>A0A9Q0KYZ1_9MAGN</name>
<keyword evidence="4" id="KW-1185">Reference proteome</keyword>
<proteinExistence type="predicted"/>
<gene>
    <name evidence="3" type="ORF">NE237_010014</name>
</gene>
<evidence type="ECO:0000256" key="2">
    <source>
        <dbReference type="SAM" id="SignalP"/>
    </source>
</evidence>
<evidence type="ECO:0000256" key="1">
    <source>
        <dbReference type="SAM" id="MobiDB-lite"/>
    </source>
</evidence>
<accession>A0A9Q0KYZ1</accession>
<feature type="compositionally biased region" description="Polar residues" evidence="1">
    <location>
        <begin position="260"/>
        <end position="274"/>
    </location>
</feature>
<feature type="chain" id="PRO_5040463440" evidence="2">
    <location>
        <begin position="26"/>
        <end position="313"/>
    </location>
</feature>
<reference evidence="3" key="1">
    <citation type="journal article" date="2023" name="Plant J.">
        <title>The genome of the king protea, Protea cynaroides.</title>
        <authorList>
            <person name="Chang J."/>
            <person name="Duong T.A."/>
            <person name="Schoeman C."/>
            <person name="Ma X."/>
            <person name="Roodt D."/>
            <person name="Barker N."/>
            <person name="Li Z."/>
            <person name="Van de Peer Y."/>
            <person name="Mizrachi E."/>
        </authorList>
    </citation>
    <scope>NUCLEOTIDE SEQUENCE</scope>
    <source>
        <tissue evidence="3">Young leaves</tissue>
    </source>
</reference>
<feature type="signal peptide" evidence="2">
    <location>
        <begin position="1"/>
        <end position="25"/>
    </location>
</feature>
<dbReference type="EMBL" id="JAMYWD010000002">
    <property type="protein sequence ID" value="KAJ4979234.1"/>
    <property type="molecule type" value="Genomic_DNA"/>
</dbReference>